<dbReference type="InParanoid" id="K5WUT9"/>
<dbReference type="HOGENOM" id="CLU_028897_1_0_1"/>
<keyword evidence="2" id="KW-0812">Transmembrane</keyword>
<protein>
    <submittedName>
        <fullName evidence="3">Uncharacterized protein</fullName>
    </submittedName>
</protein>
<evidence type="ECO:0000256" key="2">
    <source>
        <dbReference type="SAM" id="Phobius"/>
    </source>
</evidence>
<organism evidence="3 4">
    <name type="scientific">Phanerochaete carnosa (strain HHB-10118-sp)</name>
    <name type="common">White-rot fungus</name>
    <name type="synonym">Peniophora carnosa</name>
    <dbReference type="NCBI Taxonomy" id="650164"/>
    <lineage>
        <taxon>Eukaryota</taxon>
        <taxon>Fungi</taxon>
        <taxon>Dikarya</taxon>
        <taxon>Basidiomycota</taxon>
        <taxon>Agaricomycotina</taxon>
        <taxon>Agaricomycetes</taxon>
        <taxon>Polyporales</taxon>
        <taxon>Phanerochaetaceae</taxon>
        <taxon>Phanerochaete</taxon>
    </lineage>
</organism>
<dbReference type="RefSeq" id="XP_007396931.1">
    <property type="nucleotide sequence ID" value="XM_007396869.1"/>
</dbReference>
<dbReference type="Gene3D" id="2.60.120.260">
    <property type="entry name" value="Galactose-binding domain-like"/>
    <property type="match status" value="2"/>
</dbReference>
<keyword evidence="4" id="KW-1185">Reference proteome</keyword>
<sequence length="495" mass="52109">MASFNVSVPNSSPLIYYTAAWLDTPVGDAYAANYTGRDFHATSISGATATFKFNGTGVWFYGALRPGYGNYSLSVDGNTVFNGSAAASSAVFDQFLGGSSQLGMGEHTAVLTNTGGGCVDLDSLVFETHVGAEDQQVASQTVDDTNPAITYLPSPSEWSVASNPFFSNGSVHFTNLDGADVALSFSGDAIALYGGVSFDHGDYTVTLDGQKQTLNGANGQARIYHSKSLLFFSTGFGSGTHSLGVSTGNGFFDLDAVVIYQATGGKSGSYSTGGTAMANPDDLHVDVSDSNNVSPRGAAAHNQPMSKTGIAGIVTASLLGFISILALLIFLVSRYRKRRAMKEQRDGQSPVLPIQEPDLEAGINAYDEKKPDNNLKRSTSQSTAKSFASRWSQLSFAAGAPPAEDRVSEIPPVPAMRIGLPANPKLNMSAPQHKRSESSLSDGTILHSPDGDSVLDDYYYRHSTGSQNSVAPLRPARPPGLNLEDLGPGFDHVPL</sequence>
<feature type="region of interest" description="Disordered" evidence="1">
    <location>
        <begin position="428"/>
        <end position="448"/>
    </location>
</feature>
<proteinExistence type="predicted"/>
<reference evidence="3 4" key="1">
    <citation type="journal article" date="2012" name="BMC Genomics">
        <title>Comparative genomics of the white-rot fungi, Phanerochaete carnosa and P. chrysosporium, to elucidate the genetic basis of the distinct wood types they colonize.</title>
        <authorList>
            <person name="Suzuki H."/>
            <person name="MacDonald J."/>
            <person name="Syed K."/>
            <person name="Salamov A."/>
            <person name="Hori C."/>
            <person name="Aerts A."/>
            <person name="Henrissat B."/>
            <person name="Wiebenga A."/>
            <person name="vanKuyk P.A."/>
            <person name="Barry K."/>
            <person name="Lindquist E."/>
            <person name="LaButti K."/>
            <person name="Lapidus A."/>
            <person name="Lucas S."/>
            <person name="Coutinho P."/>
            <person name="Gong Y."/>
            <person name="Samejima M."/>
            <person name="Mahadevan R."/>
            <person name="Abou-Zaid M."/>
            <person name="de Vries R.P."/>
            <person name="Igarashi K."/>
            <person name="Yadav J.S."/>
            <person name="Grigoriev I.V."/>
            <person name="Master E.R."/>
        </authorList>
    </citation>
    <scope>NUCLEOTIDE SEQUENCE [LARGE SCALE GENOMIC DNA]</scope>
    <source>
        <strain evidence="3 4">HHB-10118-sp</strain>
    </source>
</reference>
<dbReference type="GeneID" id="18912927"/>
<evidence type="ECO:0000313" key="4">
    <source>
        <dbReference type="Proteomes" id="UP000008370"/>
    </source>
</evidence>
<dbReference type="KEGG" id="pco:PHACADRAFT_210048"/>
<accession>K5WUT9</accession>
<feature type="transmembrane region" description="Helical" evidence="2">
    <location>
        <begin position="310"/>
        <end position="332"/>
    </location>
</feature>
<dbReference type="OrthoDB" id="2576082at2759"/>
<evidence type="ECO:0000313" key="3">
    <source>
        <dbReference type="EMBL" id="EKM54232.1"/>
    </source>
</evidence>
<keyword evidence="2" id="KW-0472">Membrane</keyword>
<name>K5WUT9_PHACS</name>
<feature type="region of interest" description="Disordered" evidence="1">
    <location>
        <begin position="464"/>
        <end position="495"/>
    </location>
</feature>
<dbReference type="AlphaFoldDB" id="K5WUT9"/>
<dbReference type="EMBL" id="JH930473">
    <property type="protein sequence ID" value="EKM54232.1"/>
    <property type="molecule type" value="Genomic_DNA"/>
</dbReference>
<dbReference type="Proteomes" id="UP000008370">
    <property type="component" value="Unassembled WGS sequence"/>
</dbReference>
<keyword evidence="2" id="KW-1133">Transmembrane helix</keyword>
<evidence type="ECO:0000256" key="1">
    <source>
        <dbReference type="SAM" id="MobiDB-lite"/>
    </source>
</evidence>
<gene>
    <name evidence="3" type="ORF">PHACADRAFT_210048</name>
</gene>